<comment type="similarity">
    <text evidence="2">Belongs to the AzlC family.</text>
</comment>
<dbReference type="AlphaFoldDB" id="A0A6N7EWC9"/>
<comment type="caution">
    <text evidence="9">The sequence shown here is derived from an EMBL/GenBank/DDBJ whole genome shotgun (WGS) entry which is preliminary data.</text>
</comment>
<protein>
    <recommendedName>
        <fullName evidence="11">4-azaleucine resistance transporter AzlC</fullName>
    </recommendedName>
</protein>
<dbReference type="EMBL" id="WHNW01000001">
    <property type="protein sequence ID" value="MPV85407.1"/>
    <property type="molecule type" value="Genomic_DNA"/>
</dbReference>
<name>A0A6N7EWC9_9GAMM</name>
<evidence type="ECO:0000256" key="7">
    <source>
        <dbReference type="ARBA" id="ARBA00023136"/>
    </source>
</evidence>
<evidence type="ECO:0000313" key="10">
    <source>
        <dbReference type="Proteomes" id="UP000471298"/>
    </source>
</evidence>
<evidence type="ECO:0000256" key="5">
    <source>
        <dbReference type="ARBA" id="ARBA00022692"/>
    </source>
</evidence>
<proteinExistence type="inferred from homology"/>
<evidence type="ECO:0000313" key="9">
    <source>
        <dbReference type="EMBL" id="MPV85407.1"/>
    </source>
</evidence>
<keyword evidence="7 8" id="KW-0472">Membrane</keyword>
<dbReference type="Proteomes" id="UP000471298">
    <property type="component" value="Unassembled WGS sequence"/>
</dbReference>
<keyword evidence="6 8" id="KW-1133">Transmembrane helix</keyword>
<feature type="transmembrane region" description="Helical" evidence="8">
    <location>
        <begin position="164"/>
        <end position="183"/>
    </location>
</feature>
<dbReference type="InterPro" id="IPR011606">
    <property type="entry name" value="Brnchd-chn_aa_trnsp_permease"/>
</dbReference>
<feature type="transmembrane region" description="Helical" evidence="8">
    <location>
        <begin position="130"/>
        <end position="152"/>
    </location>
</feature>
<keyword evidence="4" id="KW-1003">Cell membrane</keyword>
<dbReference type="InParanoid" id="A0A6N7EWC9"/>
<feature type="transmembrane region" description="Helical" evidence="8">
    <location>
        <begin position="12"/>
        <end position="34"/>
    </location>
</feature>
<organism evidence="9 10">
    <name type="scientific">Ostreibacterium oceani</name>
    <dbReference type="NCBI Taxonomy" id="2654998"/>
    <lineage>
        <taxon>Bacteria</taxon>
        <taxon>Pseudomonadati</taxon>
        <taxon>Pseudomonadota</taxon>
        <taxon>Gammaproteobacteria</taxon>
        <taxon>Cardiobacteriales</taxon>
        <taxon>Ostreibacteriaceae</taxon>
        <taxon>Ostreibacterium</taxon>
    </lineage>
</organism>
<evidence type="ECO:0000256" key="6">
    <source>
        <dbReference type="ARBA" id="ARBA00022989"/>
    </source>
</evidence>
<feature type="transmembrane region" description="Helical" evidence="8">
    <location>
        <begin position="213"/>
        <end position="229"/>
    </location>
</feature>
<keyword evidence="10" id="KW-1185">Reference proteome</keyword>
<comment type="subcellular location">
    <subcellularLocation>
        <location evidence="1">Cell membrane</location>
        <topology evidence="1">Multi-pass membrane protein</topology>
    </subcellularLocation>
</comment>
<accession>A0A6N7EWC9</accession>
<evidence type="ECO:0000256" key="8">
    <source>
        <dbReference type="SAM" id="Phobius"/>
    </source>
</evidence>
<dbReference type="GO" id="GO:0005886">
    <property type="term" value="C:plasma membrane"/>
    <property type="evidence" value="ECO:0007669"/>
    <property type="project" value="UniProtKB-SubCell"/>
</dbReference>
<dbReference type="PANTHER" id="PTHR34979:SF1">
    <property type="entry name" value="INNER MEMBRANE PROTEIN YGAZ"/>
    <property type="match status" value="1"/>
</dbReference>
<dbReference type="RefSeq" id="WP_152808609.1">
    <property type="nucleotide sequence ID" value="NZ_WHNW01000001.1"/>
</dbReference>
<dbReference type="PANTHER" id="PTHR34979">
    <property type="entry name" value="INNER MEMBRANE PROTEIN YGAZ"/>
    <property type="match status" value="1"/>
</dbReference>
<feature type="transmembrane region" description="Helical" evidence="8">
    <location>
        <begin position="190"/>
        <end position="207"/>
    </location>
</feature>
<dbReference type="Pfam" id="PF03591">
    <property type="entry name" value="AzlC"/>
    <property type="match status" value="1"/>
</dbReference>
<sequence>MTKQTHNETIRAGLFAVAPILPVFLVLGGLLGLFMNQAGISDWQAWLNSLLVYAGASQFSMVELLNSGATYPIILMVTFVINLRHALMVASMAPWFAPIHPRLALFGVFFVTDESWAVSIREIRQQRGSILFFFAATLPAYVTWSSATYLGWHFGELLPSTPLFIQTINFISMAFFVAILALLYEGKSNILPWLISAVLSIVLYRYVSQSWHMVVAGVAAAIIAIYLPNQSVKQSANQSNTGDTDHE</sequence>
<evidence type="ECO:0008006" key="11">
    <source>
        <dbReference type="Google" id="ProtNLM"/>
    </source>
</evidence>
<keyword evidence="5 8" id="KW-0812">Transmembrane</keyword>
<evidence type="ECO:0000256" key="3">
    <source>
        <dbReference type="ARBA" id="ARBA00022448"/>
    </source>
</evidence>
<reference evidence="9 10" key="1">
    <citation type="submission" date="2019-10" db="EMBL/GenBank/DDBJ databases">
        <title>Cardiobacteriales fam. a chemoheterotrophic member of the order Cardiobacteriales, and proposal of Cardiobacteriales fam. nov.</title>
        <authorList>
            <person name="Wang C."/>
        </authorList>
    </citation>
    <scope>NUCLEOTIDE SEQUENCE [LARGE SCALE GENOMIC DNA]</scope>
    <source>
        <strain evidence="9 10">ML27</strain>
    </source>
</reference>
<evidence type="ECO:0000256" key="1">
    <source>
        <dbReference type="ARBA" id="ARBA00004651"/>
    </source>
</evidence>
<evidence type="ECO:0000256" key="4">
    <source>
        <dbReference type="ARBA" id="ARBA00022475"/>
    </source>
</evidence>
<gene>
    <name evidence="9" type="ORF">GCU85_01490</name>
</gene>
<evidence type="ECO:0000256" key="2">
    <source>
        <dbReference type="ARBA" id="ARBA00010735"/>
    </source>
</evidence>
<dbReference type="GO" id="GO:1903785">
    <property type="term" value="P:L-valine transmembrane transport"/>
    <property type="evidence" value="ECO:0007669"/>
    <property type="project" value="TreeGrafter"/>
</dbReference>
<keyword evidence="3" id="KW-0813">Transport</keyword>
<dbReference type="FunCoup" id="A0A6N7EWC9">
    <property type="interactions" value="105"/>
</dbReference>